<dbReference type="GO" id="GO:0016798">
    <property type="term" value="F:hydrolase activity, acting on glycosyl bonds"/>
    <property type="evidence" value="ECO:0007669"/>
    <property type="project" value="UniProtKB-KW"/>
</dbReference>
<dbReference type="AlphaFoldDB" id="A0A2G2YMQ1"/>
<reference evidence="5 6" key="2">
    <citation type="journal article" date="2017" name="Genome Biol.">
        <title>New reference genome sequences of hot pepper reveal the massive evolution of plant disease-resistance genes by retroduplication.</title>
        <authorList>
            <person name="Kim S."/>
            <person name="Park J."/>
            <person name="Yeom S.I."/>
            <person name="Kim Y.M."/>
            <person name="Seo E."/>
            <person name="Kim K.T."/>
            <person name="Kim M.S."/>
            <person name="Lee J.M."/>
            <person name="Cheong K."/>
            <person name="Shin H.S."/>
            <person name="Kim S.B."/>
            <person name="Han K."/>
            <person name="Lee J."/>
            <person name="Park M."/>
            <person name="Lee H.A."/>
            <person name="Lee H.Y."/>
            <person name="Lee Y."/>
            <person name="Oh S."/>
            <person name="Lee J.H."/>
            <person name="Choi E."/>
            <person name="Choi E."/>
            <person name="Lee S.E."/>
            <person name="Jeon J."/>
            <person name="Kim H."/>
            <person name="Choi G."/>
            <person name="Song H."/>
            <person name="Lee J."/>
            <person name="Lee S.C."/>
            <person name="Kwon J.K."/>
            <person name="Lee H.Y."/>
            <person name="Koo N."/>
            <person name="Hong Y."/>
            <person name="Kim R.W."/>
            <person name="Kang W.H."/>
            <person name="Huh J.H."/>
            <person name="Kang B.C."/>
            <person name="Yang T.J."/>
            <person name="Lee Y.H."/>
            <person name="Bennetzen J.L."/>
            <person name="Choi D."/>
        </authorList>
    </citation>
    <scope>NUCLEOTIDE SEQUENCE [LARGE SCALE GENOMIC DNA]</scope>
    <source>
        <strain evidence="6">cv. CM334</strain>
    </source>
</reference>
<evidence type="ECO:0000256" key="2">
    <source>
        <dbReference type="ARBA" id="ARBA00022801"/>
    </source>
</evidence>
<evidence type="ECO:0000313" key="5">
    <source>
        <dbReference type="EMBL" id="PHT71027.1"/>
    </source>
</evidence>
<evidence type="ECO:0000256" key="4">
    <source>
        <dbReference type="ARBA" id="ARBA00023295"/>
    </source>
</evidence>
<comment type="caution">
    <text evidence="5">The sequence shown here is derived from an EMBL/GenBank/DDBJ whole genome shotgun (WGS) entry which is preliminary data.</text>
</comment>
<dbReference type="GO" id="GO:0006281">
    <property type="term" value="P:DNA repair"/>
    <property type="evidence" value="ECO:0007669"/>
    <property type="project" value="UniProtKB-KW"/>
</dbReference>
<accession>A0A2G2YMQ1</accession>
<dbReference type="PANTHER" id="PTHR43286:SF2">
    <property type="entry name" value="ENDONUCLEASE III HOMOLOG"/>
    <property type="match status" value="1"/>
</dbReference>
<evidence type="ECO:0000256" key="3">
    <source>
        <dbReference type="ARBA" id="ARBA00023204"/>
    </source>
</evidence>
<reference evidence="5 6" key="1">
    <citation type="journal article" date="2014" name="Nat. Genet.">
        <title>Genome sequence of the hot pepper provides insights into the evolution of pungency in Capsicum species.</title>
        <authorList>
            <person name="Kim S."/>
            <person name="Park M."/>
            <person name="Yeom S.I."/>
            <person name="Kim Y.M."/>
            <person name="Lee J.M."/>
            <person name="Lee H.A."/>
            <person name="Seo E."/>
            <person name="Choi J."/>
            <person name="Cheong K."/>
            <person name="Kim K.T."/>
            <person name="Jung K."/>
            <person name="Lee G.W."/>
            <person name="Oh S.K."/>
            <person name="Bae C."/>
            <person name="Kim S.B."/>
            <person name="Lee H.Y."/>
            <person name="Kim S.Y."/>
            <person name="Kim M.S."/>
            <person name="Kang B.C."/>
            <person name="Jo Y.D."/>
            <person name="Yang H.B."/>
            <person name="Jeong H.J."/>
            <person name="Kang W.H."/>
            <person name="Kwon J.K."/>
            <person name="Shin C."/>
            <person name="Lim J.Y."/>
            <person name="Park J.H."/>
            <person name="Huh J.H."/>
            <person name="Kim J.S."/>
            <person name="Kim B.D."/>
            <person name="Cohen O."/>
            <person name="Paran I."/>
            <person name="Suh M.C."/>
            <person name="Lee S.B."/>
            <person name="Kim Y.K."/>
            <person name="Shin Y."/>
            <person name="Noh S.J."/>
            <person name="Park J."/>
            <person name="Seo Y.S."/>
            <person name="Kwon S.Y."/>
            <person name="Kim H.A."/>
            <person name="Park J.M."/>
            <person name="Kim H.J."/>
            <person name="Choi S.B."/>
            <person name="Bosland P.W."/>
            <person name="Reeves G."/>
            <person name="Jo S.H."/>
            <person name="Lee B.W."/>
            <person name="Cho H.T."/>
            <person name="Choi H.S."/>
            <person name="Lee M.S."/>
            <person name="Yu Y."/>
            <person name="Do Choi Y."/>
            <person name="Park B.S."/>
            <person name="van Deynze A."/>
            <person name="Ashrafi H."/>
            <person name="Hill T."/>
            <person name="Kim W.T."/>
            <person name="Pai H.S."/>
            <person name="Ahn H.K."/>
            <person name="Yeam I."/>
            <person name="Giovannoni J.J."/>
            <person name="Rose J.K."/>
            <person name="Sorensen I."/>
            <person name="Lee S.J."/>
            <person name="Kim R.W."/>
            <person name="Choi I.Y."/>
            <person name="Choi B.S."/>
            <person name="Lim J.S."/>
            <person name="Lee Y.H."/>
            <person name="Choi D."/>
        </authorList>
    </citation>
    <scope>NUCLEOTIDE SEQUENCE [LARGE SCALE GENOMIC DNA]</scope>
    <source>
        <strain evidence="6">cv. CM334</strain>
    </source>
</reference>
<dbReference type="STRING" id="4072.A0A2G2YMQ1"/>
<protein>
    <submittedName>
        <fullName evidence="5">Uncharacterized protein</fullName>
    </submittedName>
</protein>
<keyword evidence="4" id="KW-0326">Glycosidase</keyword>
<keyword evidence="1" id="KW-0227">DNA damage</keyword>
<gene>
    <name evidence="5" type="ORF">T459_26131</name>
</gene>
<name>A0A2G2YMQ1_CAPAN</name>
<proteinExistence type="predicted"/>
<dbReference type="EMBL" id="AYRZ02000010">
    <property type="protein sequence ID" value="PHT71027.1"/>
    <property type="molecule type" value="Genomic_DNA"/>
</dbReference>
<dbReference type="Gramene" id="PHT71027">
    <property type="protein sequence ID" value="PHT71027"/>
    <property type="gene ID" value="T459_26131"/>
</dbReference>
<dbReference type="Proteomes" id="UP000222542">
    <property type="component" value="Unassembled WGS sequence"/>
</dbReference>
<keyword evidence="3" id="KW-0234">DNA repair</keyword>
<sequence length="119" mass="13755">MLIEDVLLLFFPLSSSISYLWSIKFLKHPEIEDFAKKNDHIYSQSIQSPANWERVIEGIHRMRSVEHAPADSIDTDEGMNSLQPKERRFAELVGSLLSSQTKGHVTHGKCWQFQLYDAH</sequence>
<evidence type="ECO:0000313" key="6">
    <source>
        <dbReference type="Proteomes" id="UP000222542"/>
    </source>
</evidence>
<dbReference type="PANTHER" id="PTHR43286">
    <property type="entry name" value="ENDONUCLEASE III-LIKE PROTEIN 1"/>
    <property type="match status" value="1"/>
</dbReference>
<organism evidence="5 6">
    <name type="scientific">Capsicum annuum</name>
    <name type="common">Capsicum pepper</name>
    <dbReference type="NCBI Taxonomy" id="4072"/>
    <lineage>
        <taxon>Eukaryota</taxon>
        <taxon>Viridiplantae</taxon>
        <taxon>Streptophyta</taxon>
        <taxon>Embryophyta</taxon>
        <taxon>Tracheophyta</taxon>
        <taxon>Spermatophyta</taxon>
        <taxon>Magnoliopsida</taxon>
        <taxon>eudicotyledons</taxon>
        <taxon>Gunneridae</taxon>
        <taxon>Pentapetalae</taxon>
        <taxon>asterids</taxon>
        <taxon>lamiids</taxon>
        <taxon>Solanales</taxon>
        <taxon>Solanaceae</taxon>
        <taxon>Solanoideae</taxon>
        <taxon>Capsiceae</taxon>
        <taxon>Capsicum</taxon>
    </lineage>
</organism>
<keyword evidence="2" id="KW-0378">Hydrolase</keyword>
<evidence type="ECO:0000256" key="1">
    <source>
        <dbReference type="ARBA" id="ARBA00022763"/>
    </source>
</evidence>
<keyword evidence="6" id="KW-1185">Reference proteome</keyword>